<protein>
    <submittedName>
        <fullName evidence="1">Uncharacterized protein</fullName>
    </submittedName>
</protein>
<gene>
    <name evidence="1" type="ORF">SDC9_93432</name>
</gene>
<organism evidence="1">
    <name type="scientific">bioreactor metagenome</name>
    <dbReference type="NCBI Taxonomy" id="1076179"/>
    <lineage>
        <taxon>unclassified sequences</taxon>
        <taxon>metagenomes</taxon>
        <taxon>ecological metagenomes</taxon>
    </lineage>
</organism>
<evidence type="ECO:0000313" key="1">
    <source>
        <dbReference type="EMBL" id="MPM46726.1"/>
    </source>
</evidence>
<sequence length="406" mass="45733">MLVRQSLQLVVVDIPRIFADTVLHKMIELAGSVGRMPVCQVTAVVEVHGQHRIAGVEQRVIDGKVCLRAGVRLNVGVIGMEQRLGAFAGERFYDIHILASAVVTFAGVPFGVLVGQRAAHSGEHRGGNKVLRSDELQMVALAAKLQFHGACDFRVYLSYDWVRRRKFHFSLSYPFILITLRCYEQSYMIYSPLPDCASPARSAYTEGAGDVEYPIRLSARPRSFFFRQIRLPVQDGDNARAEGLFLTFLFIKPKDQVPDSAPCHSKEKRVEFRNPAAAPNAEKQKRQWQRVRQQACLHHALWFQADADMVANLRADGVEKLDFHFALPRRQTGAAVGALRAAQEANFSKRAVNFRHETYTAALLFQRFLTLPFRCRRYAVLRAACRPQSPALRSSGRKRSAPSGRR</sequence>
<dbReference type="EMBL" id="VSSQ01011390">
    <property type="protein sequence ID" value="MPM46726.1"/>
    <property type="molecule type" value="Genomic_DNA"/>
</dbReference>
<proteinExistence type="predicted"/>
<comment type="caution">
    <text evidence="1">The sequence shown here is derived from an EMBL/GenBank/DDBJ whole genome shotgun (WGS) entry which is preliminary data.</text>
</comment>
<accession>A0A645A1D6</accession>
<name>A0A645A1D6_9ZZZZ</name>
<dbReference type="AlphaFoldDB" id="A0A645A1D6"/>
<reference evidence="1" key="1">
    <citation type="submission" date="2019-08" db="EMBL/GenBank/DDBJ databases">
        <authorList>
            <person name="Kucharzyk K."/>
            <person name="Murdoch R.W."/>
            <person name="Higgins S."/>
            <person name="Loffler F."/>
        </authorList>
    </citation>
    <scope>NUCLEOTIDE SEQUENCE</scope>
</reference>